<reference evidence="18" key="2">
    <citation type="journal article" date="2023" name="Commun. Biol.">
        <title>Intrasexual cuticular hydrocarbon dimorphism in a wasp sheds light on hydrocarbon biosynthesis genes in Hymenoptera.</title>
        <authorList>
            <person name="Moris V.C."/>
            <person name="Podsiadlowski L."/>
            <person name="Martin S."/>
            <person name="Oeyen J.P."/>
            <person name="Donath A."/>
            <person name="Petersen M."/>
            <person name="Wilbrandt J."/>
            <person name="Misof B."/>
            <person name="Liedtke D."/>
            <person name="Thamm M."/>
            <person name="Scheiner R."/>
            <person name="Schmitt T."/>
            <person name="Niehuis O."/>
        </authorList>
    </citation>
    <scope>NUCLEOTIDE SEQUENCE</scope>
    <source>
        <strain evidence="18">GBR_01_08_01A</strain>
    </source>
</reference>
<dbReference type="Pfam" id="PF00067">
    <property type="entry name" value="p450"/>
    <property type="match status" value="1"/>
</dbReference>
<dbReference type="PROSITE" id="PS00086">
    <property type="entry name" value="CYTOCHROME_P450"/>
    <property type="match status" value="1"/>
</dbReference>
<dbReference type="GO" id="GO:0006805">
    <property type="term" value="P:xenobiotic metabolic process"/>
    <property type="evidence" value="ECO:0007669"/>
    <property type="project" value="TreeGrafter"/>
</dbReference>
<dbReference type="GO" id="GO:0006082">
    <property type="term" value="P:organic acid metabolic process"/>
    <property type="evidence" value="ECO:0007669"/>
    <property type="project" value="TreeGrafter"/>
</dbReference>
<proteinExistence type="inferred from homology"/>
<sequence length="511" mass="59625">MSLFLLVILFFIIIYESYKYLSKKPPGTPPGIVGLPIIGVYWFLLWGDYDFPHRTLAYYTKKLKSKLISCYLGSFFTVIANDYATIKEVSMREEFDGRISEGFIAKKRAFDKKLGIFFTEGEQWREQRRFALRHMRDFGFGRRQEIFEAKIMEELNIFIDTLRNGPIGQDEEKILKSDMVLFPDVLYAIAGNNIWDIMFGYRFKREKHEKMRYFGREAMKFQRAADTIGGAIAFWPFLHHFGNLFSYKNIIDSSYALIDFIKEYLQRYKAEMYEQGDDYGFVGRYLNKLKEDNLSPYFSEEQLILSVIDFMFPAITAMPSVVTHAIKLTMHHPDVAKKVRDEIHTVVGTGRLVTWDDRKSLPYTEATLRETMRYETLTPLSVFHKCTKDTTLQGYFIPAGTVMVNNLAGMDHDPDFWGDPENFRPERFLTDDGQLNKDMSFPFGIGHRVCAGETFGRLTLFGTFACLMQNFDFLFVEGQPTGIEDKLHGLIVSPKNTWIRIKPRHTYMSYF</sequence>
<dbReference type="Proteomes" id="UP001258017">
    <property type="component" value="Unassembled WGS sequence"/>
</dbReference>
<evidence type="ECO:0000256" key="13">
    <source>
        <dbReference type="ARBA" id="ARBA00023136"/>
    </source>
</evidence>
<dbReference type="EMBL" id="JAIFRP010004420">
    <property type="protein sequence ID" value="KAK2575389.1"/>
    <property type="molecule type" value="Genomic_DNA"/>
</dbReference>
<keyword evidence="17" id="KW-0732">Signal</keyword>
<dbReference type="Gene3D" id="1.10.630.10">
    <property type="entry name" value="Cytochrome P450"/>
    <property type="match status" value="1"/>
</dbReference>
<accession>A0AAD9VI42</accession>
<evidence type="ECO:0000313" key="19">
    <source>
        <dbReference type="Proteomes" id="UP001258017"/>
    </source>
</evidence>
<evidence type="ECO:0000256" key="9">
    <source>
        <dbReference type="ARBA" id="ARBA00022848"/>
    </source>
</evidence>
<evidence type="ECO:0000256" key="17">
    <source>
        <dbReference type="SAM" id="SignalP"/>
    </source>
</evidence>
<evidence type="ECO:0000256" key="5">
    <source>
        <dbReference type="ARBA" id="ARBA00010617"/>
    </source>
</evidence>
<keyword evidence="11 14" id="KW-0408">Iron</keyword>
<feature type="chain" id="PRO_5042149485" description="Cytochrome P450" evidence="17">
    <location>
        <begin position="18"/>
        <end position="511"/>
    </location>
</feature>
<evidence type="ECO:0000256" key="14">
    <source>
        <dbReference type="PIRSR" id="PIRSR602401-1"/>
    </source>
</evidence>
<keyword evidence="19" id="KW-1185">Reference proteome</keyword>
<dbReference type="GO" id="GO:0008395">
    <property type="term" value="F:steroid hydroxylase activity"/>
    <property type="evidence" value="ECO:0007669"/>
    <property type="project" value="TreeGrafter"/>
</dbReference>
<comment type="function">
    <text evidence="2">May be involved in the metabolism of insect hormones and in the breakdown of synthetic insecticides.</text>
</comment>
<keyword evidence="10 15" id="KW-0560">Oxidoreductase</keyword>
<dbReference type="InterPro" id="IPR002401">
    <property type="entry name" value="Cyt_P450_E_grp-I"/>
</dbReference>
<evidence type="ECO:0000256" key="8">
    <source>
        <dbReference type="ARBA" id="ARBA00022824"/>
    </source>
</evidence>
<evidence type="ECO:0000256" key="16">
    <source>
        <dbReference type="SAM" id="Phobius"/>
    </source>
</evidence>
<dbReference type="PANTHER" id="PTHR24300">
    <property type="entry name" value="CYTOCHROME P450 508A4-RELATED"/>
    <property type="match status" value="1"/>
</dbReference>
<comment type="similarity">
    <text evidence="5 15">Belongs to the cytochrome P450 family.</text>
</comment>
<dbReference type="InterPro" id="IPR001128">
    <property type="entry name" value="Cyt_P450"/>
</dbReference>
<dbReference type="GO" id="GO:0016712">
    <property type="term" value="F:oxidoreductase activity, acting on paired donors, with incorporation or reduction of molecular oxygen, reduced flavin or flavoprotein as one donor, and incorporation of one atom of oxygen"/>
    <property type="evidence" value="ECO:0007669"/>
    <property type="project" value="TreeGrafter"/>
</dbReference>
<evidence type="ECO:0000256" key="1">
    <source>
        <dbReference type="ARBA" id="ARBA00001971"/>
    </source>
</evidence>
<comment type="cofactor">
    <cofactor evidence="1 14">
        <name>heme</name>
        <dbReference type="ChEBI" id="CHEBI:30413"/>
    </cofactor>
</comment>
<keyword evidence="7 14" id="KW-0479">Metal-binding</keyword>
<dbReference type="InterPro" id="IPR050182">
    <property type="entry name" value="Cytochrome_P450_fam2"/>
</dbReference>
<keyword evidence="12 15" id="KW-0503">Monooxygenase</keyword>
<feature type="binding site" description="axial binding residue" evidence="14">
    <location>
        <position position="450"/>
    </location>
    <ligand>
        <name>heme</name>
        <dbReference type="ChEBI" id="CHEBI:30413"/>
    </ligand>
    <ligandPart>
        <name>Fe</name>
        <dbReference type="ChEBI" id="CHEBI:18248"/>
    </ligandPart>
</feature>
<evidence type="ECO:0000256" key="10">
    <source>
        <dbReference type="ARBA" id="ARBA00023002"/>
    </source>
</evidence>
<dbReference type="GO" id="GO:0005789">
    <property type="term" value="C:endoplasmic reticulum membrane"/>
    <property type="evidence" value="ECO:0007669"/>
    <property type="project" value="UniProtKB-SubCell"/>
</dbReference>
<evidence type="ECO:0000256" key="12">
    <source>
        <dbReference type="ARBA" id="ARBA00023033"/>
    </source>
</evidence>
<protein>
    <recommendedName>
        <fullName evidence="20">Cytochrome P450</fullName>
    </recommendedName>
</protein>
<evidence type="ECO:0000256" key="6">
    <source>
        <dbReference type="ARBA" id="ARBA00022617"/>
    </source>
</evidence>
<evidence type="ECO:0008006" key="20">
    <source>
        <dbReference type="Google" id="ProtNLM"/>
    </source>
</evidence>
<comment type="caution">
    <text evidence="18">The sequence shown here is derived from an EMBL/GenBank/DDBJ whole genome shotgun (WGS) entry which is preliminary data.</text>
</comment>
<dbReference type="FunFam" id="1.10.630.10:FF:000238">
    <property type="entry name" value="Cytochrome P450 2A6"/>
    <property type="match status" value="1"/>
</dbReference>
<dbReference type="PRINTS" id="PR00463">
    <property type="entry name" value="EP450I"/>
</dbReference>
<evidence type="ECO:0000256" key="7">
    <source>
        <dbReference type="ARBA" id="ARBA00022723"/>
    </source>
</evidence>
<dbReference type="AlphaFoldDB" id="A0AAD9VI42"/>
<dbReference type="GO" id="GO:0005506">
    <property type="term" value="F:iron ion binding"/>
    <property type="evidence" value="ECO:0007669"/>
    <property type="project" value="InterPro"/>
</dbReference>
<keyword evidence="16" id="KW-1133">Transmembrane helix</keyword>
<evidence type="ECO:0000256" key="3">
    <source>
        <dbReference type="ARBA" id="ARBA00004174"/>
    </source>
</evidence>
<dbReference type="InterPro" id="IPR036396">
    <property type="entry name" value="Cyt_P450_sf"/>
</dbReference>
<name>A0AAD9VI42_9HYME</name>
<evidence type="ECO:0000256" key="15">
    <source>
        <dbReference type="RuleBase" id="RU000461"/>
    </source>
</evidence>
<evidence type="ECO:0000256" key="4">
    <source>
        <dbReference type="ARBA" id="ARBA00004406"/>
    </source>
</evidence>
<evidence type="ECO:0000256" key="11">
    <source>
        <dbReference type="ARBA" id="ARBA00023004"/>
    </source>
</evidence>
<reference evidence="18" key="1">
    <citation type="submission" date="2021-08" db="EMBL/GenBank/DDBJ databases">
        <authorList>
            <person name="Misof B."/>
            <person name="Oliver O."/>
            <person name="Podsiadlowski L."/>
            <person name="Donath A."/>
            <person name="Peters R."/>
            <person name="Mayer C."/>
            <person name="Rust J."/>
            <person name="Gunkel S."/>
            <person name="Lesny P."/>
            <person name="Martin S."/>
            <person name="Oeyen J.P."/>
            <person name="Petersen M."/>
            <person name="Panagiotis P."/>
            <person name="Wilbrandt J."/>
            <person name="Tanja T."/>
        </authorList>
    </citation>
    <scope>NUCLEOTIDE SEQUENCE</scope>
    <source>
        <strain evidence="18">GBR_01_08_01A</strain>
        <tissue evidence="18">Thorax + abdomen</tissue>
    </source>
</reference>
<keyword evidence="9" id="KW-0492">Microsome</keyword>
<dbReference type="PANTHER" id="PTHR24300:SF376">
    <property type="entry name" value="CYTOCHROME P450 15A1"/>
    <property type="match status" value="1"/>
</dbReference>
<evidence type="ECO:0000256" key="2">
    <source>
        <dbReference type="ARBA" id="ARBA00003690"/>
    </source>
</evidence>
<dbReference type="InterPro" id="IPR017972">
    <property type="entry name" value="Cyt_P450_CS"/>
</dbReference>
<feature type="transmembrane region" description="Helical" evidence="16">
    <location>
        <begin position="67"/>
        <end position="86"/>
    </location>
</feature>
<dbReference type="GO" id="GO:0020037">
    <property type="term" value="F:heme binding"/>
    <property type="evidence" value="ECO:0007669"/>
    <property type="project" value="InterPro"/>
</dbReference>
<evidence type="ECO:0000313" key="18">
    <source>
        <dbReference type="EMBL" id="KAK2575389.1"/>
    </source>
</evidence>
<gene>
    <name evidence="18" type="ORF">KPH14_001053</name>
</gene>
<keyword evidence="13 16" id="KW-0472">Membrane</keyword>
<organism evidence="18 19">
    <name type="scientific">Odynerus spinipes</name>
    <dbReference type="NCBI Taxonomy" id="1348599"/>
    <lineage>
        <taxon>Eukaryota</taxon>
        <taxon>Metazoa</taxon>
        <taxon>Ecdysozoa</taxon>
        <taxon>Arthropoda</taxon>
        <taxon>Hexapoda</taxon>
        <taxon>Insecta</taxon>
        <taxon>Pterygota</taxon>
        <taxon>Neoptera</taxon>
        <taxon>Endopterygota</taxon>
        <taxon>Hymenoptera</taxon>
        <taxon>Apocrita</taxon>
        <taxon>Aculeata</taxon>
        <taxon>Vespoidea</taxon>
        <taxon>Vespidae</taxon>
        <taxon>Eumeninae</taxon>
        <taxon>Odynerus</taxon>
    </lineage>
</organism>
<keyword evidence="6 14" id="KW-0349">Heme</keyword>
<keyword evidence="8" id="KW-0256">Endoplasmic reticulum</keyword>
<dbReference type="PRINTS" id="PR00385">
    <property type="entry name" value="P450"/>
</dbReference>
<dbReference type="SUPFAM" id="SSF48264">
    <property type="entry name" value="Cytochrome P450"/>
    <property type="match status" value="1"/>
</dbReference>
<comment type="subcellular location">
    <subcellularLocation>
        <location evidence="4">Endoplasmic reticulum membrane</location>
        <topology evidence="4">Peripheral membrane protein</topology>
    </subcellularLocation>
    <subcellularLocation>
        <location evidence="3">Microsome membrane</location>
        <topology evidence="3">Peripheral membrane protein</topology>
    </subcellularLocation>
</comment>
<feature type="transmembrane region" description="Helical" evidence="16">
    <location>
        <begin position="29"/>
        <end position="46"/>
    </location>
</feature>
<feature type="signal peptide" evidence="17">
    <location>
        <begin position="1"/>
        <end position="17"/>
    </location>
</feature>
<keyword evidence="16" id="KW-0812">Transmembrane</keyword>